<comment type="function">
    <text evidence="1">Putative transcription factor.</text>
</comment>
<evidence type="ECO:0000256" key="4">
    <source>
        <dbReference type="ARBA" id="ARBA00023125"/>
    </source>
</evidence>
<dbReference type="EMBL" id="JH598320">
    <property type="status" value="NOT_ANNOTATED_CDS"/>
    <property type="molecule type" value="Genomic_DNA"/>
</dbReference>
<dbReference type="PANTHER" id="PTHR46373:SF2">
    <property type="entry name" value="RWP-RK DOMAIN-CONTAINING PROTEIN"/>
    <property type="match status" value="1"/>
</dbReference>
<evidence type="ECO:0000256" key="5">
    <source>
        <dbReference type="ARBA" id="ARBA00023163"/>
    </source>
</evidence>
<dbReference type="AlphaFoldDB" id="M4BJE9"/>
<evidence type="ECO:0000256" key="1">
    <source>
        <dbReference type="ARBA" id="ARBA00004049"/>
    </source>
</evidence>
<dbReference type="eggNOG" id="ENOG502S1ED">
    <property type="taxonomic scope" value="Eukaryota"/>
</dbReference>
<feature type="domain" description="RWP-RK" evidence="7">
    <location>
        <begin position="66"/>
        <end position="152"/>
    </location>
</feature>
<dbReference type="InParanoid" id="M4BJE9"/>
<dbReference type="PROSITE" id="PS51519">
    <property type="entry name" value="RWP_RK"/>
    <property type="match status" value="1"/>
</dbReference>
<dbReference type="Proteomes" id="UP000011713">
    <property type="component" value="Unassembled WGS sequence"/>
</dbReference>
<accession>M4BJE9</accession>
<reference evidence="9" key="1">
    <citation type="journal article" date="2010" name="Science">
        <title>Signatures of adaptation to obligate biotrophy in the Hyaloperonospora arabidopsidis genome.</title>
        <authorList>
            <person name="Baxter L."/>
            <person name="Tripathy S."/>
            <person name="Ishaque N."/>
            <person name="Boot N."/>
            <person name="Cabral A."/>
            <person name="Kemen E."/>
            <person name="Thines M."/>
            <person name="Ah-Fong A."/>
            <person name="Anderson R."/>
            <person name="Badejoko W."/>
            <person name="Bittner-Eddy P."/>
            <person name="Boore J.L."/>
            <person name="Chibucos M.C."/>
            <person name="Coates M."/>
            <person name="Dehal P."/>
            <person name="Delehaunty K."/>
            <person name="Dong S."/>
            <person name="Downton P."/>
            <person name="Dumas B."/>
            <person name="Fabro G."/>
            <person name="Fronick C."/>
            <person name="Fuerstenberg S.I."/>
            <person name="Fulton L."/>
            <person name="Gaulin E."/>
            <person name="Govers F."/>
            <person name="Hughes L."/>
            <person name="Humphray S."/>
            <person name="Jiang R.H."/>
            <person name="Judelson H."/>
            <person name="Kamoun S."/>
            <person name="Kyung K."/>
            <person name="Meijer H."/>
            <person name="Minx P."/>
            <person name="Morris P."/>
            <person name="Nelson J."/>
            <person name="Phuntumart V."/>
            <person name="Qutob D."/>
            <person name="Rehmany A."/>
            <person name="Rougon-Cardoso A."/>
            <person name="Ryden P."/>
            <person name="Torto-Alalibo T."/>
            <person name="Studholme D."/>
            <person name="Wang Y."/>
            <person name="Win J."/>
            <person name="Wood J."/>
            <person name="Clifton S.W."/>
            <person name="Rogers J."/>
            <person name="Van den Ackerveken G."/>
            <person name="Jones J.D."/>
            <person name="McDowell J.M."/>
            <person name="Beynon J."/>
            <person name="Tyler B.M."/>
        </authorList>
    </citation>
    <scope>NUCLEOTIDE SEQUENCE [LARGE SCALE GENOMIC DNA]</scope>
    <source>
        <strain evidence="9">Emoy2</strain>
    </source>
</reference>
<keyword evidence="9" id="KW-1185">Reference proteome</keyword>
<protein>
    <recommendedName>
        <fullName evidence="7">RWP-RK domain-containing protein</fullName>
    </recommendedName>
</protein>
<sequence length="332" mass="36694">MAPPNVLEEEIEASVSLLHMRHPSGTVVNPTLTKDLPAGVENRDALHASLLKVVAKQACNQLSLRQRIYVHKKSATRLTALSRELTLEELRPHFGQPIVEVAREFGICTTFLKKLCRQCGIKRWPHRQIRSLNRTIQMLEQVESATTSPEEKATYAAQIKELKDKQRAVMEDPDVTGGLKRMKKPGTPKSATEIISTRADRDKESLQSRNMMPDGDAKNLLALAVAVDAVSSCIGRNETGLQKAMNQEGATPWSSSLDVHIPSPDMSMAPVVSSLTTPMQAAAVAASRSLKSLKMSPTNRFAMVKHNPDAENRLCSFSIALLQPQHFCMEKR</sequence>
<name>M4BJE9_HYAAE</name>
<evidence type="ECO:0000256" key="3">
    <source>
        <dbReference type="ARBA" id="ARBA00023054"/>
    </source>
</evidence>
<organism evidence="8 9">
    <name type="scientific">Hyaloperonospora arabidopsidis (strain Emoy2)</name>
    <name type="common">Downy mildew agent</name>
    <name type="synonym">Peronospora arabidopsidis</name>
    <dbReference type="NCBI Taxonomy" id="559515"/>
    <lineage>
        <taxon>Eukaryota</taxon>
        <taxon>Sar</taxon>
        <taxon>Stramenopiles</taxon>
        <taxon>Oomycota</taxon>
        <taxon>Peronosporomycetes</taxon>
        <taxon>Peronosporales</taxon>
        <taxon>Peronosporaceae</taxon>
        <taxon>Hyaloperonospora</taxon>
    </lineage>
</organism>
<dbReference type="GO" id="GO:0003700">
    <property type="term" value="F:DNA-binding transcription factor activity"/>
    <property type="evidence" value="ECO:0007669"/>
    <property type="project" value="InterPro"/>
</dbReference>
<keyword evidence="2" id="KW-0805">Transcription regulation</keyword>
<dbReference type="Pfam" id="PF02042">
    <property type="entry name" value="RWP-RK"/>
    <property type="match status" value="1"/>
</dbReference>
<dbReference type="GO" id="GO:0003677">
    <property type="term" value="F:DNA binding"/>
    <property type="evidence" value="ECO:0007669"/>
    <property type="project" value="UniProtKB-KW"/>
</dbReference>
<dbReference type="HOGENOM" id="CLU_061089_0_0_1"/>
<dbReference type="EnsemblProtists" id="HpaT806527">
    <property type="protein sequence ID" value="HpaP806527"/>
    <property type="gene ID" value="HpaG806527"/>
</dbReference>
<evidence type="ECO:0000259" key="7">
    <source>
        <dbReference type="PROSITE" id="PS51519"/>
    </source>
</evidence>
<dbReference type="OMA" id="TAINCNT"/>
<dbReference type="PANTHER" id="PTHR46373">
    <property type="entry name" value="PROTEIN RKD4"/>
    <property type="match status" value="1"/>
</dbReference>
<evidence type="ECO:0000313" key="8">
    <source>
        <dbReference type="EnsemblProtists" id="HpaP806527"/>
    </source>
</evidence>
<keyword evidence="4" id="KW-0238">DNA-binding</keyword>
<keyword evidence="3" id="KW-0175">Coiled coil</keyword>
<keyword evidence="6" id="KW-0539">Nucleus</keyword>
<dbReference type="InterPro" id="IPR044607">
    <property type="entry name" value="RKD-like"/>
</dbReference>
<dbReference type="STRING" id="559515.M4BJE9"/>
<evidence type="ECO:0000256" key="6">
    <source>
        <dbReference type="ARBA" id="ARBA00023242"/>
    </source>
</evidence>
<dbReference type="VEuPathDB" id="FungiDB:HpaG806527"/>
<proteinExistence type="predicted"/>
<dbReference type="InterPro" id="IPR003035">
    <property type="entry name" value="RWP-RK_dom"/>
</dbReference>
<reference evidence="8" key="2">
    <citation type="submission" date="2015-06" db="UniProtKB">
        <authorList>
            <consortium name="EnsemblProtists"/>
        </authorList>
    </citation>
    <scope>IDENTIFICATION</scope>
    <source>
        <strain evidence="8">Emoy2</strain>
    </source>
</reference>
<keyword evidence="5" id="KW-0804">Transcription</keyword>
<evidence type="ECO:0000313" key="9">
    <source>
        <dbReference type="Proteomes" id="UP000011713"/>
    </source>
</evidence>
<evidence type="ECO:0000256" key="2">
    <source>
        <dbReference type="ARBA" id="ARBA00023015"/>
    </source>
</evidence>